<keyword evidence="3" id="KW-1185">Reference proteome</keyword>
<feature type="compositionally biased region" description="Basic and acidic residues" evidence="1">
    <location>
        <begin position="674"/>
        <end position="684"/>
    </location>
</feature>
<name>A0ABR0B8P0_9CRUS</name>
<sequence length="690" mass="75211">MGEDVLRLLRQELRGRNTSRSAELIEDAGLGGFELRGEALLGLRFAKHGEVRGEPRRISLSRLETTPREKGRHRQVLLPVLGVCSFDERVTSRHDEPELFRGPLGLRRHIAWLRTRAGPPRGAGSGSASGAVDALVAARRAIPGAIEAHDATTDVGEAGADERSEGAVGGAVERFRFAGGEEEAGAGLQGGIAVDDGVDEAASTMGDRQRAVAGRILLNEAARLVARRDEGEVGAGKNPVDLGFGGAAKERDPRRVLFGEGGQGVGEDVLPFPGEHELGLGACQKLRQHRVNEVDPLLGHEATDEAKQRQILPLDQTEFLLEGRLAAPLRRSILGVETGGDCAVGRRVPDGVVDAVEDRRSLRSSFQKDRLEPEAALLRQELARIGRADGRDGIRMEDAELEEVEAAMKFNAVRGKELGIDPDLFEGRLREDPLMSGVVNRENALRLRERRLLRLQGAQEGRYEGGRPVVDVDGVDGSSAGGADLGNFGNCPRKQRKERGSPRGCIAVDRVAGERRREVEEEEIDLGREAPVVGGDGDLGAVPKEGDRRQTARKKQAGLFVGGELGRDDRHPVTGGAERFRERGSHIGEPADLHVRKKLGHGEKEVHRRRLLPHVGGATNAERGIGAQLHVAHQRARPSRTAPRRRPRFRRHRLSRSPGERRAPPRPFHARATPAHEPHADPIHHRQFRL</sequence>
<dbReference type="Proteomes" id="UP001234178">
    <property type="component" value="Unassembled WGS sequence"/>
</dbReference>
<evidence type="ECO:0000313" key="2">
    <source>
        <dbReference type="EMBL" id="KAK4044961.1"/>
    </source>
</evidence>
<protein>
    <submittedName>
        <fullName evidence="2">Uncharacterized protein</fullName>
    </submittedName>
</protein>
<gene>
    <name evidence="2" type="ORF">OUZ56_032367</name>
</gene>
<evidence type="ECO:0000256" key="1">
    <source>
        <dbReference type="SAM" id="MobiDB-lite"/>
    </source>
</evidence>
<evidence type="ECO:0000313" key="3">
    <source>
        <dbReference type="Proteomes" id="UP001234178"/>
    </source>
</evidence>
<comment type="caution">
    <text evidence="2">The sequence shown here is derived from an EMBL/GenBank/DDBJ whole genome shotgun (WGS) entry which is preliminary data.</text>
</comment>
<proteinExistence type="predicted"/>
<organism evidence="2 3">
    <name type="scientific">Daphnia magna</name>
    <dbReference type="NCBI Taxonomy" id="35525"/>
    <lineage>
        <taxon>Eukaryota</taxon>
        <taxon>Metazoa</taxon>
        <taxon>Ecdysozoa</taxon>
        <taxon>Arthropoda</taxon>
        <taxon>Crustacea</taxon>
        <taxon>Branchiopoda</taxon>
        <taxon>Diplostraca</taxon>
        <taxon>Cladocera</taxon>
        <taxon>Anomopoda</taxon>
        <taxon>Daphniidae</taxon>
        <taxon>Daphnia</taxon>
    </lineage>
</organism>
<reference evidence="2 3" key="1">
    <citation type="journal article" date="2023" name="Nucleic Acids Res.">
        <title>The hologenome of Daphnia magna reveals possible DNA methylation and microbiome-mediated evolution of the host genome.</title>
        <authorList>
            <person name="Chaturvedi A."/>
            <person name="Li X."/>
            <person name="Dhandapani V."/>
            <person name="Marshall H."/>
            <person name="Kissane S."/>
            <person name="Cuenca-Cambronero M."/>
            <person name="Asole G."/>
            <person name="Calvet F."/>
            <person name="Ruiz-Romero M."/>
            <person name="Marangio P."/>
            <person name="Guigo R."/>
            <person name="Rago D."/>
            <person name="Mirbahai L."/>
            <person name="Eastwood N."/>
            <person name="Colbourne J.K."/>
            <person name="Zhou J."/>
            <person name="Mallon E."/>
            <person name="Orsini L."/>
        </authorList>
    </citation>
    <scope>NUCLEOTIDE SEQUENCE [LARGE SCALE GENOMIC DNA]</scope>
    <source>
        <strain evidence="2">LRV0_1</strain>
    </source>
</reference>
<feature type="region of interest" description="Disordered" evidence="1">
    <location>
        <begin position="530"/>
        <end position="555"/>
    </location>
</feature>
<feature type="compositionally biased region" description="Basic residues" evidence="1">
    <location>
        <begin position="632"/>
        <end position="655"/>
    </location>
</feature>
<dbReference type="EMBL" id="JAOYFB010000041">
    <property type="protein sequence ID" value="KAK4044961.1"/>
    <property type="molecule type" value="Genomic_DNA"/>
</dbReference>
<feature type="region of interest" description="Disordered" evidence="1">
    <location>
        <begin position="616"/>
        <end position="690"/>
    </location>
</feature>
<accession>A0ABR0B8P0</accession>